<dbReference type="NCBIfam" id="NF006684">
    <property type="entry name" value="PRK09229.1-5"/>
    <property type="match status" value="1"/>
</dbReference>
<gene>
    <name evidence="6" type="ORF">GCM10017083_30530</name>
</gene>
<keyword evidence="2" id="KW-0479">Metal-binding</keyword>
<dbReference type="GO" id="GO:0046872">
    <property type="term" value="F:metal ion binding"/>
    <property type="evidence" value="ECO:0007669"/>
    <property type="project" value="UniProtKB-KW"/>
</dbReference>
<evidence type="ECO:0000313" key="6">
    <source>
        <dbReference type="EMBL" id="GHD53773.1"/>
    </source>
</evidence>
<organism evidence="6 7">
    <name type="scientific">Thalassobaculum fulvum</name>
    <dbReference type="NCBI Taxonomy" id="1633335"/>
    <lineage>
        <taxon>Bacteria</taxon>
        <taxon>Pseudomonadati</taxon>
        <taxon>Pseudomonadota</taxon>
        <taxon>Alphaproteobacteria</taxon>
        <taxon>Rhodospirillales</taxon>
        <taxon>Thalassobaculaceae</taxon>
        <taxon>Thalassobaculum</taxon>
    </lineage>
</organism>
<dbReference type="RefSeq" id="WP_189991107.1">
    <property type="nucleotide sequence ID" value="NZ_BMZS01000007.1"/>
</dbReference>
<reference evidence="6" key="1">
    <citation type="journal article" date="2014" name="Int. J. Syst. Evol. Microbiol.">
        <title>Complete genome sequence of Corynebacterium casei LMG S-19264T (=DSM 44701T), isolated from a smear-ripened cheese.</title>
        <authorList>
            <consortium name="US DOE Joint Genome Institute (JGI-PGF)"/>
            <person name="Walter F."/>
            <person name="Albersmeier A."/>
            <person name="Kalinowski J."/>
            <person name="Ruckert C."/>
        </authorList>
    </citation>
    <scope>NUCLEOTIDE SEQUENCE</scope>
    <source>
        <strain evidence="6">KCTC 42651</strain>
    </source>
</reference>
<dbReference type="PANTHER" id="PTHR11271">
    <property type="entry name" value="GUANINE DEAMINASE"/>
    <property type="match status" value="1"/>
</dbReference>
<dbReference type="Gene3D" id="3.20.20.140">
    <property type="entry name" value="Metal-dependent hydrolases"/>
    <property type="match status" value="1"/>
</dbReference>
<evidence type="ECO:0000313" key="7">
    <source>
        <dbReference type="Proteomes" id="UP000630353"/>
    </source>
</evidence>
<dbReference type="InterPro" id="IPR011059">
    <property type="entry name" value="Metal-dep_hydrolase_composite"/>
</dbReference>
<dbReference type="InterPro" id="IPR032466">
    <property type="entry name" value="Metal_Hydrolase"/>
</dbReference>
<dbReference type="GO" id="GO:0019239">
    <property type="term" value="F:deaminase activity"/>
    <property type="evidence" value="ECO:0007669"/>
    <property type="project" value="TreeGrafter"/>
</dbReference>
<evidence type="ECO:0000256" key="1">
    <source>
        <dbReference type="ARBA" id="ARBA00001947"/>
    </source>
</evidence>
<dbReference type="SUPFAM" id="SSF51556">
    <property type="entry name" value="Metallo-dependent hydrolases"/>
    <property type="match status" value="1"/>
</dbReference>
<keyword evidence="7" id="KW-1185">Reference proteome</keyword>
<comment type="caution">
    <text evidence="6">The sequence shown here is derived from an EMBL/GenBank/DDBJ whole genome shotgun (WGS) entry which is preliminary data.</text>
</comment>
<dbReference type="Proteomes" id="UP000630353">
    <property type="component" value="Unassembled WGS sequence"/>
</dbReference>
<dbReference type="AlphaFoldDB" id="A0A918XTT2"/>
<dbReference type="GO" id="GO:0005829">
    <property type="term" value="C:cytosol"/>
    <property type="evidence" value="ECO:0007669"/>
    <property type="project" value="TreeGrafter"/>
</dbReference>
<sequence length="448" mass="47838">MQNPRARRWFADWALTPAGWARDVLLEADARGTLLRVEPGAGARDAAGDVERLDGVVVPGLPNVHSHAFQFALAGRAERAGPDHGAPGGGDSFWTWREAMYGFLGDLDPDGIEAIATRLYRAMLARGYTAVGEFHYVHHAPDGRRYADPAETSRRLLRAAETAGIGITLLPVYYEDGGFGGTAPGERQRRFLHDPDGFAGLLEALAPEFRDRPDRRLGIAPHSLRAARPERLRAAVAALDRLDPTAPLHIHVAEQPKEVADCLAWCGRRPVELLFDTVPVDARWCLVHATHLSESERQAIARSGAVAGLCLTTEANLGDGLFPAAAYLAEGGAIGIGSDSHVSVDPAEELRWLENGQRLFSGRRTVLADGPGASVGVGLLQRVCRGGAGALGRPIGALEPGRRADFVVLQDTAGFGDDPTELVDRWIFAPAGVRIAATVVSGRAVSPA</sequence>
<evidence type="ECO:0000256" key="4">
    <source>
        <dbReference type="ARBA" id="ARBA00022833"/>
    </source>
</evidence>
<proteinExistence type="predicted"/>
<evidence type="ECO:0000256" key="2">
    <source>
        <dbReference type="ARBA" id="ARBA00022723"/>
    </source>
</evidence>
<protein>
    <submittedName>
        <fullName evidence="6">Formimidoylglutamate deiminase</fullName>
    </submittedName>
</protein>
<dbReference type="NCBIfam" id="NF006681">
    <property type="entry name" value="PRK09229.1-2"/>
    <property type="match status" value="1"/>
</dbReference>
<evidence type="ECO:0000259" key="5">
    <source>
        <dbReference type="Pfam" id="PF01979"/>
    </source>
</evidence>
<accession>A0A918XTT2</accession>
<dbReference type="NCBIfam" id="TIGR02022">
    <property type="entry name" value="hutF"/>
    <property type="match status" value="1"/>
</dbReference>
<feature type="domain" description="Amidohydrolase-related" evidence="5">
    <location>
        <begin position="56"/>
        <end position="445"/>
    </location>
</feature>
<keyword evidence="3" id="KW-0378">Hydrolase</keyword>
<evidence type="ECO:0000256" key="3">
    <source>
        <dbReference type="ARBA" id="ARBA00022801"/>
    </source>
</evidence>
<reference evidence="6" key="2">
    <citation type="submission" date="2020-09" db="EMBL/GenBank/DDBJ databases">
        <authorList>
            <person name="Sun Q."/>
            <person name="Kim S."/>
        </authorList>
    </citation>
    <scope>NUCLEOTIDE SEQUENCE</scope>
    <source>
        <strain evidence="6">KCTC 42651</strain>
    </source>
</reference>
<dbReference type="PANTHER" id="PTHR11271:SF48">
    <property type="entry name" value="AMIDOHYDROLASE-RELATED DOMAIN-CONTAINING PROTEIN"/>
    <property type="match status" value="1"/>
</dbReference>
<dbReference type="InterPro" id="IPR051607">
    <property type="entry name" value="Metallo-dep_hydrolases"/>
</dbReference>
<dbReference type="EMBL" id="BMZS01000007">
    <property type="protein sequence ID" value="GHD53773.1"/>
    <property type="molecule type" value="Genomic_DNA"/>
</dbReference>
<dbReference type="InterPro" id="IPR006680">
    <property type="entry name" value="Amidohydro-rel"/>
</dbReference>
<dbReference type="InterPro" id="IPR010252">
    <property type="entry name" value="HutF"/>
</dbReference>
<dbReference type="Pfam" id="PF01979">
    <property type="entry name" value="Amidohydro_1"/>
    <property type="match status" value="1"/>
</dbReference>
<dbReference type="Gene3D" id="2.30.40.10">
    <property type="entry name" value="Urease, subunit C, domain 1"/>
    <property type="match status" value="1"/>
</dbReference>
<keyword evidence="4" id="KW-0862">Zinc</keyword>
<comment type="cofactor">
    <cofactor evidence="1">
        <name>Zn(2+)</name>
        <dbReference type="ChEBI" id="CHEBI:29105"/>
    </cofactor>
</comment>
<name>A0A918XTT2_9PROT</name>